<feature type="region of interest" description="Disordered" evidence="1">
    <location>
        <begin position="1"/>
        <end position="48"/>
    </location>
</feature>
<evidence type="ECO:0000313" key="3">
    <source>
        <dbReference type="EMBL" id="BAF24896.1"/>
    </source>
</evidence>
<organism evidence="3 4">
    <name type="scientific">Oryza sativa subsp. japonica</name>
    <name type="common">Rice</name>
    <dbReference type="NCBI Taxonomy" id="39947"/>
    <lineage>
        <taxon>Eukaryota</taxon>
        <taxon>Viridiplantae</taxon>
        <taxon>Streptophyta</taxon>
        <taxon>Embryophyta</taxon>
        <taxon>Tracheophyta</taxon>
        <taxon>Spermatophyta</taxon>
        <taxon>Magnoliopsida</taxon>
        <taxon>Liliopsida</taxon>
        <taxon>Poales</taxon>
        <taxon>Poaceae</taxon>
        <taxon>BOP clade</taxon>
        <taxon>Oryzoideae</taxon>
        <taxon>Oryzeae</taxon>
        <taxon>Oryzinae</taxon>
        <taxon>Oryza</taxon>
        <taxon>Oryza sativa</taxon>
    </lineage>
</organism>
<dbReference type="KEGG" id="dosa:Os09g0361300"/>
<name>Q0J2B9_ORYSJ</name>
<reference evidence="3 4" key="2">
    <citation type="journal article" date="2005" name="Nature">
        <title>The map-based sequence of the rice genome.</title>
        <authorList>
            <consortium name="International rice genome sequencing project (IRGSP)"/>
            <person name="Matsumoto T."/>
            <person name="Wu J."/>
            <person name="Kanamori H."/>
            <person name="Katayose Y."/>
            <person name="Fujisawa M."/>
            <person name="Namiki N."/>
            <person name="Mizuno H."/>
            <person name="Yamamoto K."/>
            <person name="Antonio B.A."/>
            <person name="Baba T."/>
            <person name="Sakata K."/>
            <person name="Nagamura Y."/>
            <person name="Aoki H."/>
            <person name="Arikawa K."/>
            <person name="Arita K."/>
            <person name="Bito T."/>
            <person name="Chiden Y."/>
            <person name="Fujitsuka N."/>
            <person name="Fukunaka R."/>
            <person name="Hamada M."/>
            <person name="Harada C."/>
            <person name="Hayashi A."/>
            <person name="Hijishita S."/>
            <person name="Honda M."/>
            <person name="Hosokawa S."/>
            <person name="Ichikawa Y."/>
            <person name="Idonuma A."/>
            <person name="Iijima M."/>
            <person name="Ikeda M."/>
            <person name="Ikeno M."/>
            <person name="Ito K."/>
            <person name="Ito S."/>
            <person name="Ito T."/>
            <person name="Ito Y."/>
            <person name="Ito Y."/>
            <person name="Iwabuchi A."/>
            <person name="Kamiya K."/>
            <person name="Karasawa W."/>
            <person name="Kurita K."/>
            <person name="Katagiri S."/>
            <person name="Kikuta A."/>
            <person name="Kobayashi H."/>
            <person name="Kobayashi N."/>
            <person name="Machita K."/>
            <person name="Maehara T."/>
            <person name="Masukawa M."/>
            <person name="Mizubayashi T."/>
            <person name="Mukai Y."/>
            <person name="Nagasaki H."/>
            <person name="Nagata Y."/>
            <person name="Naito S."/>
            <person name="Nakashima M."/>
            <person name="Nakama Y."/>
            <person name="Nakamichi Y."/>
            <person name="Nakamura M."/>
            <person name="Meguro A."/>
            <person name="Negishi M."/>
            <person name="Ohta I."/>
            <person name="Ohta T."/>
            <person name="Okamoto M."/>
            <person name="Ono N."/>
            <person name="Saji S."/>
            <person name="Sakaguchi M."/>
            <person name="Sakai K."/>
            <person name="Shibata M."/>
            <person name="Shimokawa T."/>
            <person name="Song J."/>
            <person name="Takazaki Y."/>
            <person name="Terasawa K."/>
            <person name="Tsugane M."/>
            <person name="Tsuji K."/>
            <person name="Ueda S."/>
            <person name="Waki K."/>
            <person name="Yamagata H."/>
            <person name="Yamamoto M."/>
            <person name="Yamamoto S."/>
            <person name="Yamane H."/>
            <person name="Yoshiki S."/>
            <person name="Yoshihara R."/>
            <person name="Yukawa K."/>
            <person name="Zhong H."/>
            <person name="Yano M."/>
            <person name="Yuan Q."/>
            <person name="Ouyang S."/>
            <person name="Liu J."/>
            <person name="Jones K.M."/>
            <person name="Gansberger K."/>
            <person name="Moffat K."/>
            <person name="Hill J."/>
            <person name="Bera J."/>
            <person name="Fadrosh D."/>
            <person name="Jin S."/>
            <person name="Johri S."/>
            <person name="Kim M."/>
            <person name="Overton L."/>
            <person name="Reardon M."/>
            <person name="Tsitrin T."/>
            <person name="Vuong H."/>
            <person name="Weaver B."/>
            <person name="Ciecko A."/>
            <person name="Tallon L."/>
            <person name="Jackson J."/>
            <person name="Pai G."/>
            <person name="Aken S.V."/>
            <person name="Utterback T."/>
            <person name="Reidmuller S."/>
            <person name="Feldblyum T."/>
            <person name="Hsiao J."/>
            <person name="Zismann V."/>
            <person name="Iobst S."/>
            <person name="de Vazeille A.R."/>
            <person name="Buell C.R."/>
            <person name="Ying K."/>
            <person name="Li Y."/>
            <person name="Lu T."/>
            <person name="Huang Y."/>
            <person name="Zhao Q."/>
            <person name="Feng Q."/>
            <person name="Zhang L."/>
            <person name="Zhu J."/>
            <person name="Weng Q."/>
            <person name="Mu J."/>
            <person name="Lu Y."/>
            <person name="Fan D."/>
            <person name="Liu Y."/>
            <person name="Guan J."/>
            <person name="Zhang Y."/>
            <person name="Yu S."/>
            <person name="Liu X."/>
            <person name="Zhang Y."/>
            <person name="Hong G."/>
            <person name="Han B."/>
            <person name="Choisne N."/>
            <person name="Demange N."/>
            <person name="Orjeda G."/>
            <person name="Samain S."/>
            <person name="Cattolico L."/>
            <person name="Pelletier E."/>
            <person name="Couloux A."/>
            <person name="Segurens B."/>
            <person name="Wincker P."/>
            <person name="D'Hont A."/>
            <person name="Scarpelli C."/>
            <person name="Weissenbach J."/>
            <person name="Salanoubat M."/>
            <person name="Quetier F."/>
            <person name="Yu Y."/>
            <person name="Kim H.R."/>
            <person name="Rambo T."/>
            <person name="Currie J."/>
            <person name="Collura K."/>
            <person name="Luo M."/>
            <person name="Yang T."/>
            <person name="Ammiraju J.S.S."/>
            <person name="Engler F."/>
            <person name="Soderlund C."/>
            <person name="Wing R.A."/>
            <person name="Palmer L.E."/>
            <person name="de la Bastide M."/>
            <person name="Spiegel L."/>
            <person name="Nascimento L."/>
            <person name="Zutavern T."/>
            <person name="O'Shaughnessy A."/>
            <person name="Dike S."/>
            <person name="Dedhia N."/>
            <person name="Preston R."/>
            <person name="Balija V."/>
            <person name="McCombie W.R."/>
            <person name="Chow T."/>
            <person name="Chen H."/>
            <person name="Chung M."/>
            <person name="Chen C."/>
            <person name="Shaw J."/>
            <person name="Wu H."/>
            <person name="Hsiao K."/>
            <person name="Chao Y."/>
            <person name="Chu M."/>
            <person name="Cheng C."/>
            <person name="Hour A."/>
            <person name="Lee P."/>
            <person name="Lin S."/>
            <person name="Lin Y."/>
            <person name="Liou J."/>
            <person name="Liu S."/>
            <person name="Hsing Y."/>
            <person name="Raghuvanshi S."/>
            <person name="Mohanty A."/>
            <person name="Bharti A.K."/>
            <person name="Gaur A."/>
            <person name="Gupta V."/>
            <person name="Kumar D."/>
            <person name="Ravi V."/>
            <person name="Vij S."/>
            <person name="Kapur A."/>
            <person name="Khurana P."/>
            <person name="Khurana P."/>
            <person name="Khurana J.P."/>
            <person name="Tyagi A.K."/>
            <person name="Gaikwad K."/>
            <person name="Singh A."/>
            <person name="Dalal V."/>
            <person name="Srivastava S."/>
            <person name="Dixit A."/>
            <person name="Pal A.K."/>
            <person name="Ghazi I.A."/>
            <person name="Yadav M."/>
            <person name="Pandit A."/>
            <person name="Bhargava A."/>
            <person name="Sureshbabu K."/>
            <person name="Batra K."/>
            <person name="Sharma T.R."/>
            <person name="Mohapatra T."/>
            <person name="Singh N.K."/>
            <person name="Messing J."/>
            <person name="Nelson A.B."/>
            <person name="Fuks G."/>
            <person name="Kavchok S."/>
            <person name="Keizer G."/>
            <person name="Linton E."/>
            <person name="Llaca V."/>
            <person name="Song R."/>
            <person name="Tanyolac B."/>
            <person name="Young S."/>
            <person name="Ho-Il K."/>
            <person name="Hahn J.H."/>
            <person name="Sangsakoo G."/>
            <person name="Vanavichit A."/>
            <person name="de Mattos Luiz.A.T."/>
            <person name="Zimmer P.D."/>
            <person name="Malone G."/>
            <person name="Dellagostin O."/>
            <person name="de Oliveira A.C."/>
            <person name="Bevan M."/>
            <person name="Bancroft I."/>
            <person name="Minx P."/>
            <person name="Cordum H."/>
            <person name="Wilson R."/>
            <person name="Cheng Z."/>
            <person name="Jin W."/>
            <person name="Jiang J."/>
            <person name="Leong S.A."/>
            <person name="Iwama H."/>
            <person name="Gojobori T."/>
            <person name="Itoh T."/>
            <person name="Niimura Y."/>
            <person name="Fujii Y."/>
            <person name="Habara T."/>
            <person name="Sakai H."/>
            <person name="Sato Y."/>
            <person name="Wilson G."/>
            <person name="Kumar K."/>
            <person name="McCouch S."/>
            <person name="Juretic N."/>
            <person name="Hoen D."/>
            <person name="Wright S."/>
            <person name="Bruskiewich R."/>
            <person name="Bureau T."/>
            <person name="Miyao A."/>
            <person name="Hirochika H."/>
            <person name="Nishikawa T."/>
            <person name="Kadowaki K."/>
            <person name="Sugiura M."/>
            <person name="Burr B."/>
            <person name="Sasaki T."/>
        </authorList>
    </citation>
    <scope>NUCLEOTIDE SEQUENCE [LARGE SCALE GENOMIC DNA]</scope>
    <source>
        <strain evidence="4">cv. Nipponbare</strain>
    </source>
</reference>
<accession>Q0J2B9</accession>
<dbReference type="EMBL" id="AP005508">
    <property type="protein sequence ID" value="BAD23329.1"/>
    <property type="molecule type" value="Genomic_DNA"/>
</dbReference>
<reference evidence="3" key="8">
    <citation type="submission" date="2009-08" db="EMBL/GenBank/DDBJ databases">
        <title>The Second Rice Annotation Project Meeting (RAP2).</title>
        <authorList>
            <consortium name="The Rice Annotation Project (RAP)"/>
        </authorList>
    </citation>
    <scope>NUCLEOTIDE SEQUENCE</scope>
</reference>
<reference evidence="3" key="5">
    <citation type="journal article" date="2008" name="Nucleic Acids Res.">
        <title>The Rice Annotation Project Database (RAP-DB): 2008 update.</title>
        <authorList>
            <consortium name="The Rice Annotation Project (RAP)"/>
            <person name="Tanaka T."/>
            <person name="Antonio B.A."/>
            <person name="Kikuchi S."/>
            <person name="Matsumoto T."/>
            <person name="Nagamura Y."/>
            <person name="Numa H."/>
            <person name="Sakai H."/>
            <person name="Wu J."/>
            <person name="Itoh T."/>
            <person name="Sasaki T."/>
            <person name="Aono R."/>
            <person name="Fujii Y."/>
            <person name="Habara T."/>
            <person name="Harada E."/>
            <person name="Kanno M."/>
            <person name="Kawahara Y."/>
            <person name="Kawashima H."/>
            <person name="Kubooka H."/>
            <person name="Matsuya A."/>
            <person name="Nakaoka H."/>
            <person name="Saichi N."/>
            <person name="Sanbonmatsu R."/>
            <person name="Sato Y."/>
            <person name="Shinso Y."/>
            <person name="Suzuki M."/>
            <person name="Takeda J."/>
            <person name="Tanino M."/>
            <person name="Todokoro F."/>
            <person name="Yamaguchi K."/>
            <person name="Yamamoto N."/>
            <person name="Yamasaki C."/>
            <person name="Imanishi T."/>
            <person name="Okido T."/>
            <person name="Tada M."/>
            <person name="Ikeo K."/>
            <person name="Tateno Y."/>
            <person name="Gojobori T."/>
            <person name="Lin Y.C."/>
            <person name="Wei F.J."/>
            <person name="Hsing Y.I."/>
            <person name="Zhao Q."/>
            <person name="Han B."/>
            <person name="Kramer M.R."/>
            <person name="McCombie R.W."/>
            <person name="Lonsdale D."/>
            <person name="O'Donovan C.C."/>
            <person name="Whitfield E.J."/>
            <person name="Apweiler R."/>
            <person name="Koyanagi K.O."/>
            <person name="Khurana J.P."/>
            <person name="Raghuvanshi S."/>
            <person name="Singh N.K."/>
            <person name="Tyagi A.K."/>
            <person name="Haberer G."/>
            <person name="Fujisawa M."/>
            <person name="Hosokawa S."/>
            <person name="Ito Y."/>
            <person name="Ikawa H."/>
            <person name="Shibata M."/>
            <person name="Yamamoto M."/>
            <person name="Bruskiewich R.M."/>
            <person name="Hoen D.R."/>
            <person name="Bureau TE."/>
            <person name="Namiki N."/>
            <person name="Ohyanagi H."/>
            <person name="Sakai Y."/>
            <person name="Nobushima S."/>
            <person name="Sakata K."/>
            <person name="Barrero R.A."/>
            <person name="Sato Y."/>
            <person name="Souvorov A."/>
            <person name="Smith-White B."/>
            <person name="Tatusova T."/>
            <person name="An S."/>
            <person name="An G."/>
            <person name="OOta S."/>
            <person name="Fuks G."/>
            <person name="Messing J."/>
            <person name="Christie K.R."/>
            <person name="Lieberherr D."/>
            <person name="Kim H."/>
            <person name="Zuccolo A."/>
            <person name="Wing R.A."/>
            <person name="Nobuta K."/>
            <person name="Green P.J."/>
            <person name="Lu C."/>
            <person name="Meyers BC."/>
            <person name="Chaparro C."/>
            <person name="Piegu B."/>
            <person name="Panaud O."/>
            <person name="Echeverria M."/>
        </authorList>
    </citation>
    <scope>NUCLEOTIDE SEQUENCE</scope>
</reference>
<reference evidence="3" key="7">
    <citation type="submission" date="2009-08" db="EMBL/GenBank/DDBJ databases">
        <title>Oryza sativa nipponbare(GA3) genomic DNA, chromosome 9.</title>
        <authorList>
            <consortium name="IRGSP(International Rice Genome Sequencing Project)"/>
        </authorList>
    </citation>
    <scope>NUCLEOTIDE SEQUENCE</scope>
</reference>
<reference evidence="4" key="6">
    <citation type="journal article" date="2008" name="Nucleic Acids Res.">
        <title>The rice annotation project database (RAP-DB): 2008 update.</title>
        <authorList>
            <consortium name="The rice annotation project (RAP)"/>
        </authorList>
    </citation>
    <scope>GENOME REANNOTATION</scope>
    <source>
        <strain evidence="4">cv. Nipponbare</strain>
    </source>
</reference>
<evidence type="ECO:0000313" key="2">
    <source>
        <dbReference type="EMBL" id="BAD23329.1"/>
    </source>
</evidence>
<evidence type="ECO:0000256" key="1">
    <source>
        <dbReference type="SAM" id="MobiDB-lite"/>
    </source>
</evidence>
<reference evidence="3" key="3">
    <citation type="journal article" date="2006" name="Nucleic Acids Res.">
        <title>The Rice Annotation Project Database (RAP-DB): hub for Oryza sativa ssp. japonica genome information.</title>
        <authorList>
            <person name="Ohyanagi H."/>
            <person name="Tanaka T."/>
            <person name="Sakai H."/>
            <person name="Shigemoto Y."/>
            <person name="Yamaguchi K."/>
            <person name="Habara T."/>
            <person name="Fujii Y."/>
            <person name="Antonio B.A."/>
            <person name="Nagamura Y."/>
            <person name="Imanishi T."/>
            <person name="Ikeo K."/>
            <person name="Itoh T."/>
            <person name="Gojobori T."/>
            <person name="Sasaki T."/>
        </authorList>
    </citation>
    <scope>NUCLEOTIDE SEQUENCE</scope>
</reference>
<dbReference type="Proteomes" id="UP000000763">
    <property type="component" value="Chromosome 9"/>
</dbReference>
<sequence>MPRSLKFNRPGGDFLGEEGDGAAAEAAAGGGDGCRRRRGGGAAGAGGRDRAGVLAAGLRRPPQLLARVQAMVPRLRGAARGVEKGVHGGLEPVWSLRQAAAAAAMPDLLKLDQNPARPVFLRTAAPSIPCPAIFTKAKHL</sequence>
<reference evidence="3" key="4">
    <citation type="journal article" date="2007" name="Genome Res.">
        <title>Curated Genome Annotation of Oryza sativa ssp. japonica and Comparative Genome Analysis with Arabidopsis thaliana.</title>
        <authorList>
            <consortium name="The Rice Annotation Project (RAP)"/>
            <person name="Itoh T."/>
            <person name="Tanaka T."/>
            <person name="Barrero R.A."/>
            <person name="Yamasaki C."/>
            <person name="Fujii Y."/>
            <person name="Hilton P.B."/>
            <person name="Antonio B.A."/>
            <person name="Aono H."/>
            <person name="Apweiler R."/>
            <person name="Bruskiewich R."/>
            <person name="Bureau T."/>
            <person name="Burr F."/>
            <person name="Costa de Oliveira A."/>
            <person name="Fuks G."/>
            <person name="Habara T."/>
            <person name="Haberer G."/>
            <person name="Han B."/>
            <person name="Harada E."/>
            <person name="Hiraki A.T."/>
            <person name="Hirochika H."/>
            <person name="Hoen D."/>
            <person name="Hokari H."/>
            <person name="Hosokawa S."/>
            <person name="Hsing Y."/>
            <person name="Ikawa H."/>
            <person name="Ikeo K."/>
            <person name="Imanishi T."/>
            <person name="Ito Y."/>
            <person name="Jaiswal P."/>
            <person name="Kanno M."/>
            <person name="Kawahara Y."/>
            <person name="Kawamura T."/>
            <person name="Kawashima H."/>
            <person name="Khurana J.P."/>
            <person name="Kikuchi S."/>
            <person name="Komatsu S."/>
            <person name="Koyanagi K.O."/>
            <person name="Kubooka H."/>
            <person name="Lieberherr D."/>
            <person name="Lin Y.C."/>
            <person name="Lonsdale D."/>
            <person name="Matsumoto T."/>
            <person name="Matsuya A."/>
            <person name="McCombie W.R."/>
            <person name="Messing J."/>
            <person name="Miyao A."/>
            <person name="Mulder N."/>
            <person name="Nagamura Y."/>
            <person name="Nam J."/>
            <person name="Namiki N."/>
            <person name="Numa H."/>
            <person name="Nurimoto S."/>
            <person name="O'donovan C."/>
            <person name="Ohyanagi H."/>
            <person name="Okido T."/>
            <person name="Oota S."/>
            <person name="Osato N."/>
            <person name="Palmer L.E."/>
            <person name="Quetier F."/>
            <person name="Raghuvanshi S."/>
            <person name="Saichi N."/>
            <person name="Sakai H."/>
            <person name="Sakai Y."/>
            <person name="Sakata K."/>
            <person name="Sakurai T."/>
            <person name="Sato F."/>
            <person name="Sato Y."/>
            <person name="Schoof H."/>
            <person name="Seki M."/>
            <person name="Shibata M."/>
            <person name="Shimizu Y."/>
            <person name="Shinozaki K."/>
            <person name="Shinso Y."/>
            <person name="Singh N.K."/>
            <person name="Smith-White B."/>
            <person name="Takeda J."/>
            <person name="Tanino M."/>
            <person name="Tatusova T."/>
            <person name="Thongjuea S."/>
            <person name="Todokoro F."/>
            <person name="Tsugane M."/>
            <person name="Tyagi A.K."/>
            <person name="Vanavichit A."/>
            <person name="Wang A."/>
            <person name="Wing R.A."/>
            <person name="Yamaguchi K."/>
            <person name="Yamamoto M."/>
            <person name="Yamamoto N."/>
            <person name="Yu Y."/>
            <person name="Zhang H."/>
            <person name="Zhao Q."/>
            <person name="Higo K."/>
            <person name="Burr B."/>
            <person name="Gojobori T."/>
            <person name="Sasaki T."/>
        </authorList>
    </citation>
    <scope>NUCLEOTIDE SEQUENCE</scope>
</reference>
<protein>
    <submittedName>
        <fullName evidence="3">Os09g0361300 protein</fullName>
    </submittedName>
</protein>
<evidence type="ECO:0000313" key="4">
    <source>
        <dbReference type="Proteomes" id="UP000000763"/>
    </source>
</evidence>
<gene>
    <name evidence="3" type="ordered locus">Os09g0361300</name>
    <name evidence="2" type="ORF">P0711F01.55</name>
</gene>
<dbReference type="AlphaFoldDB" id="Q0J2B9"/>
<dbReference type="EMBL" id="AP008215">
    <property type="protein sequence ID" value="BAF24896.1"/>
    <property type="molecule type" value="Genomic_DNA"/>
</dbReference>
<reference evidence="2" key="1">
    <citation type="submission" date="2002-07" db="EMBL/GenBank/DDBJ databases">
        <title>Oryza sativa nipponbare(GA3) genomic DNA, chromosome 9, PAC clone:P0711F01.</title>
        <authorList>
            <person name="Sasaki T."/>
            <person name="Matsumoto T."/>
            <person name="Katayose Y."/>
        </authorList>
    </citation>
    <scope>NUCLEOTIDE SEQUENCE</scope>
</reference>
<proteinExistence type="predicted"/>